<organism evidence="2 3">
    <name type="scientific">Neisseria arctica</name>
    <dbReference type="NCBI Taxonomy" id="1470200"/>
    <lineage>
        <taxon>Bacteria</taxon>
        <taxon>Pseudomonadati</taxon>
        <taxon>Pseudomonadota</taxon>
        <taxon>Betaproteobacteria</taxon>
        <taxon>Neisseriales</taxon>
        <taxon>Neisseriaceae</taxon>
        <taxon>Neisseria</taxon>
    </lineage>
</organism>
<gene>
    <name evidence="2" type="ORF">PL75_00095</name>
</gene>
<comment type="caution">
    <text evidence="2">The sequence shown here is derived from an EMBL/GenBank/DDBJ whole genome shotgun (WGS) entry which is preliminary data.</text>
</comment>
<dbReference type="RefSeq" id="WP_047759879.1">
    <property type="nucleotide sequence ID" value="NZ_CP091510.1"/>
</dbReference>
<evidence type="ECO:0000313" key="2">
    <source>
        <dbReference type="EMBL" id="KLT73787.1"/>
    </source>
</evidence>
<dbReference type="EMBL" id="JTDO01000001">
    <property type="protein sequence ID" value="KLT73787.1"/>
    <property type="molecule type" value="Genomic_DNA"/>
</dbReference>
<keyword evidence="1" id="KW-1133">Transmembrane helix</keyword>
<evidence type="ECO:0000313" key="3">
    <source>
        <dbReference type="Proteomes" id="UP000036027"/>
    </source>
</evidence>
<dbReference type="Pfam" id="PF03929">
    <property type="entry name" value="PepSY_TM"/>
    <property type="match status" value="1"/>
</dbReference>
<feature type="transmembrane region" description="Helical" evidence="1">
    <location>
        <begin position="427"/>
        <end position="449"/>
    </location>
</feature>
<dbReference type="Proteomes" id="UP000036027">
    <property type="component" value="Unassembled WGS sequence"/>
</dbReference>
<name>A0A0J0YUH2_9NEIS</name>
<feature type="transmembrane region" description="Helical" evidence="1">
    <location>
        <begin position="20"/>
        <end position="45"/>
    </location>
</feature>
<feature type="transmembrane region" description="Helical" evidence="1">
    <location>
        <begin position="378"/>
        <end position="400"/>
    </location>
</feature>
<feature type="transmembrane region" description="Helical" evidence="1">
    <location>
        <begin position="190"/>
        <end position="216"/>
    </location>
</feature>
<dbReference type="OrthoDB" id="9791166at2"/>
<sequence>MSPTSKQPDPQRYLLIWRWHFYAGMLAAPFLIILAVTGMLMMLFANISGKDGERQTVTVQQTVKPLSQQAQAALDKIDPAQGMVAQYIAPRADNMVAVFRVNDGDGNATMVAVNPYTATVVDTYPRNQSIYHLLDNIHGDLLIGTAGDFIMEAAASLTILLILTGAYLWWHKQRSLKAMLLPEMGRKRVFWRSLHAAVGSWVSVMLLLFCLSGLAWAGIWGGKMIQAWSQFPAGKWGVEPVPLSSLTHGDLNGGSTKEIPWVLDLTPLPASGSTKGSDGIDIDKAPLTLDTVDRFAREIGFKGRYQLYLPKGETGVWTLNQDSMSYDSPNPTADRTVHIDRYSGKILADISYDDYNFIGKLMAVGIALHMGTLGWWSIALNVVFCLSVVLMCITGMIMWWKRRPQDAVGLVPPAQGRPLPSWKSATFILLAIALIFPAAAIVIAAIWLLDKLLVSKIPFLTQRLK</sequence>
<keyword evidence="3" id="KW-1185">Reference proteome</keyword>
<dbReference type="InterPro" id="IPR005625">
    <property type="entry name" value="PepSY-ass_TM"/>
</dbReference>
<dbReference type="STRING" id="1470200.PL75_00095"/>
<proteinExistence type="predicted"/>
<accession>A0A0J0YUH2</accession>
<evidence type="ECO:0000256" key="1">
    <source>
        <dbReference type="SAM" id="Phobius"/>
    </source>
</evidence>
<dbReference type="PANTHER" id="PTHR34219">
    <property type="entry name" value="IRON-REGULATED INNER MEMBRANE PROTEIN-RELATED"/>
    <property type="match status" value="1"/>
</dbReference>
<feature type="transmembrane region" description="Helical" evidence="1">
    <location>
        <begin position="149"/>
        <end position="170"/>
    </location>
</feature>
<keyword evidence="1" id="KW-0812">Transmembrane</keyword>
<keyword evidence="1" id="KW-0472">Membrane</keyword>
<dbReference type="AlphaFoldDB" id="A0A0J0YUH2"/>
<dbReference type="PATRIC" id="fig|1470200.3.peg.22"/>
<dbReference type="PANTHER" id="PTHR34219:SF1">
    <property type="entry name" value="PEPSY DOMAIN-CONTAINING PROTEIN"/>
    <property type="match status" value="1"/>
</dbReference>
<protein>
    <submittedName>
        <fullName evidence="2">Membrane protein</fullName>
    </submittedName>
</protein>
<reference evidence="2 3" key="1">
    <citation type="submission" date="2014-11" db="EMBL/GenBank/DDBJ databases">
        <title>Genome of a novel goose pathogen.</title>
        <authorList>
            <person name="Hansen C.M."/>
            <person name="Hueffer K."/>
            <person name="Choi S.C."/>
        </authorList>
    </citation>
    <scope>NUCLEOTIDE SEQUENCE [LARGE SCALE GENOMIC DNA]</scope>
    <source>
        <strain evidence="2 3">KH1503</strain>
    </source>
</reference>